<keyword evidence="1" id="KW-0812">Transmembrane</keyword>
<evidence type="ECO:0008006" key="4">
    <source>
        <dbReference type="Google" id="ProtNLM"/>
    </source>
</evidence>
<evidence type="ECO:0000313" key="2">
    <source>
        <dbReference type="EMBL" id="PTX64084.1"/>
    </source>
</evidence>
<comment type="caution">
    <text evidence="2">The sequence shown here is derived from an EMBL/GenBank/DDBJ whole genome shotgun (WGS) entry which is preliminary data.</text>
</comment>
<evidence type="ECO:0000313" key="3">
    <source>
        <dbReference type="Proteomes" id="UP000244090"/>
    </source>
</evidence>
<feature type="transmembrane region" description="Helical" evidence="1">
    <location>
        <begin position="235"/>
        <end position="254"/>
    </location>
</feature>
<dbReference type="EMBL" id="QBKT01000001">
    <property type="protein sequence ID" value="PTX64084.1"/>
    <property type="molecule type" value="Genomic_DNA"/>
</dbReference>
<keyword evidence="1" id="KW-0472">Membrane</keyword>
<proteinExistence type="predicted"/>
<gene>
    <name evidence="2" type="ORF">C8N46_101694</name>
</gene>
<dbReference type="AlphaFoldDB" id="A0A2T6C6Y8"/>
<name>A0A2T6C6Y8_9FLAO</name>
<dbReference type="OrthoDB" id="1419532at2"/>
<protein>
    <recommendedName>
        <fullName evidence="4">Fimbrial assembly protein PilN</fullName>
    </recommendedName>
</protein>
<reference evidence="2 3" key="1">
    <citation type="submission" date="2018-04" db="EMBL/GenBank/DDBJ databases">
        <title>Genomic Encyclopedia of Archaeal and Bacterial Type Strains, Phase II (KMG-II): from individual species to whole genera.</title>
        <authorList>
            <person name="Goeker M."/>
        </authorList>
    </citation>
    <scope>NUCLEOTIDE SEQUENCE [LARGE SCALE GENOMIC DNA]</scope>
    <source>
        <strain evidence="2 3">DSM 25731</strain>
    </source>
</reference>
<dbReference type="RefSeq" id="WP_108113426.1">
    <property type="nucleotide sequence ID" value="NZ_QBKT01000001.1"/>
</dbReference>
<evidence type="ECO:0000256" key="1">
    <source>
        <dbReference type="SAM" id="Phobius"/>
    </source>
</evidence>
<dbReference type="Proteomes" id="UP000244090">
    <property type="component" value="Unassembled WGS sequence"/>
</dbReference>
<organism evidence="2 3">
    <name type="scientific">Kordia periserrulae</name>
    <dbReference type="NCBI Taxonomy" id="701523"/>
    <lineage>
        <taxon>Bacteria</taxon>
        <taxon>Pseudomonadati</taxon>
        <taxon>Bacteroidota</taxon>
        <taxon>Flavobacteriia</taxon>
        <taxon>Flavobacteriales</taxon>
        <taxon>Flavobacteriaceae</taxon>
        <taxon>Kordia</taxon>
    </lineage>
</organism>
<sequence length="394" mass="45643">MLQPLRHIIPLTQTFQVLGIHFLEDEKVAYTLLTIHKKKDEFTLRKRIKTASLETVYKEIQTKHPLLLHFSGVGILHKKVVRTANYRKKLLFKANPDEFYFYELHQEESSFVSFCRKKIIDSHISAFTSKKYHVLNMAIGPFVVYALRSLLSENTIVSNASKLTFSKNKLLDFELSTSLETTKYKIDDLEFDTSEIALFALVIQHHIQEEALVIETSFLAQHKTDYTFFNATKTVGVLGILLLLAALLYGHFTLKKQQNLFAEKKAMMTQLTEANETVTLLELEKKNKETIVATSGLFHPKFLTQYFYEIGNSVEKNVVLTAIDITPLTKKIRDDKEVQFYKKQIHVEGVTTNDADFNNWIADLTAKTWVQKIEIEAYTQDRNQKKSFVIHLYF</sequence>
<accession>A0A2T6C6Y8</accession>
<keyword evidence="1" id="KW-1133">Transmembrane helix</keyword>
<keyword evidence="3" id="KW-1185">Reference proteome</keyword>